<dbReference type="AlphaFoldDB" id="A0A9P7MHG5"/>
<feature type="compositionally biased region" description="Basic and acidic residues" evidence="1">
    <location>
        <begin position="32"/>
        <end position="60"/>
    </location>
</feature>
<proteinExistence type="predicted"/>
<dbReference type="PANTHER" id="PTHR46364">
    <property type="entry name" value="OS08G0421900 PROTEIN"/>
    <property type="match status" value="1"/>
</dbReference>
<keyword evidence="4" id="KW-1185">Reference proteome</keyword>
<dbReference type="InterPro" id="IPR011011">
    <property type="entry name" value="Znf_FYVE_PHD"/>
</dbReference>
<feature type="domain" description="BAH" evidence="2">
    <location>
        <begin position="155"/>
        <end position="296"/>
    </location>
</feature>
<evidence type="ECO:0000256" key="1">
    <source>
        <dbReference type="SAM" id="MobiDB-lite"/>
    </source>
</evidence>
<feature type="region of interest" description="Disordered" evidence="1">
    <location>
        <begin position="360"/>
        <end position="453"/>
    </location>
</feature>
<dbReference type="GO" id="GO:0003682">
    <property type="term" value="F:chromatin binding"/>
    <property type="evidence" value="ECO:0007669"/>
    <property type="project" value="InterPro"/>
</dbReference>
<reference evidence="3 4" key="1">
    <citation type="journal article" date="2020" name="bioRxiv">
        <title>Whole genome comparisons of ergot fungi reveals the divergence and evolution of species within the genus Claviceps are the result of varying mechanisms driving genome evolution and host range expansion.</title>
        <authorList>
            <person name="Wyka S.A."/>
            <person name="Mondo S.J."/>
            <person name="Liu M."/>
            <person name="Dettman J."/>
            <person name="Nalam V."/>
            <person name="Broders K.D."/>
        </authorList>
    </citation>
    <scope>NUCLEOTIDE SEQUENCE [LARGE SCALE GENOMIC DNA]</scope>
    <source>
        <strain evidence="3 4">CCC 1485</strain>
    </source>
</reference>
<dbReference type="InterPro" id="IPR043151">
    <property type="entry name" value="BAH_sf"/>
</dbReference>
<evidence type="ECO:0000259" key="2">
    <source>
        <dbReference type="PROSITE" id="PS51038"/>
    </source>
</evidence>
<dbReference type="Proteomes" id="UP000706124">
    <property type="component" value="Unassembled WGS sequence"/>
</dbReference>
<dbReference type="InterPro" id="IPR001025">
    <property type="entry name" value="BAH_dom"/>
</dbReference>
<feature type="compositionally biased region" description="Basic residues" evidence="1">
    <location>
        <begin position="1"/>
        <end position="10"/>
    </location>
</feature>
<evidence type="ECO:0000313" key="4">
    <source>
        <dbReference type="Proteomes" id="UP000706124"/>
    </source>
</evidence>
<accession>A0A9P7MHG5</accession>
<feature type="compositionally biased region" description="Pro residues" evidence="1">
    <location>
        <begin position="418"/>
        <end position="428"/>
    </location>
</feature>
<gene>
    <name evidence="3" type="ORF">E4U60_003454</name>
</gene>
<sequence length="500" mass="56393">MSPKSRKRSRPISEENRADCPFSITTVAAPNHENRGHTSKKRERDGHEHGTAAKSSKKELVQVSPFEPKGKFKSSQSMNLVYTVEPQKQWLEMTRYNSFVCESFFILPLKIVLASQSQSVDLPPLPIAKMHARLKLDIFIVRSLKTNMSLSVNGFKYSHDEFVYVTNDTTIELQKATAKNADGGAKLQSTDYWVARILEVRASDELHVYARVYWMYSPDEIPAGTSDGRKTIAGRQPYHGQNELLASNHMDVINVVSVAMKATVHHWIESDDDEVQDALYWRQAFNCRTSQVSSVVLTCKCKTPANPDKTLVGCTNLKCGNWLHYECMLHDALMRVYERLGIDKPHKSEKKEDPVVKLEHIHENDTKIKLPQQPLTPTETKEQEHTPSDMNFEGLKVDSDAVRPAKARKGTPKAPTQTPTPTPGPPNLPSQRSVKSISTKKSRGKKGGNERPYEGLFEASLRMTEGPMAWDITDLRPNMQGGDRTWTERAACLVCKHLID</sequence>
<protein>
    <recommendedName>
        <fullName evidence="2">BAH domain-containing protein</fullName>
    </recommendedName>
</protein>
<dbReference type="EMBL" id="SRPO01000028">
    <property type="protein sequence ID" value="KAG5947031.1"/>
    <property type="molecule type" value="Genomic_DNA"/>
</dbReference>
<name>A0A9P7MHG5_9HYPO</name>
<comment type="caution">
    <text evidence="3">The sequence shown here is derived from an EMBL/GenBank/DDBJ whole genome shotgun (WGS) entry which is preliminary data.</text>
</comment>
<organism evidence="3 4">
    <name type="scientific">Claviceps pazoutovae</name>
    <dbReference type="NCBI Taxonomy" id="1649127"/>
    <lineage>
        <taxon>Eukaryota</taxon>
        <taxon>Fungi</taxon>
        <taxon>Dikarya</taxon>
        <taxon>Ascomycota</taxon>
        <taxon>Pezizomycotina</taxon>
        <taxon>Sordariomycetes</taxon>
        <taxon>Hypocreomycetidae</taxon>
        <taxon>Hypocreales</taxon>
        <taxon>Clavicipitaceae</taxon>
        <taxon>Claviceps</taxon>
    </lineage>
</organism>
<dbReference type="OrthoDB" id="10259622at2759"/>
<feature type="region of interest" description="Disordered" evidence="1">
    <location>
        <begin position="1"/>
        <end position="62"/>
    </location>
</feature>
<dbReference type="Gene3D" id="2.30.30.490">
    <property type="match status" value="1"/>
</dbReference>
<dbReference type="SUPFAM" id="SSF57903">
    <property type="entry name" value="FYVE/PHD zinc finger"/>
    <property type="match status" value="1"/>
</dbReference>
<dbReference type="PROSITE" id="PS51038">
    <property type="entry name" value="BAH"/>
    <property type="match status" value="1"/>
</dbReference>
<dbReference type="CDD" id="cd04370">
    <property type="entry name" value="BAH"/>
    <property type="match status" value="1"/>
</dbReference>
<evidence type="ECO:0000313" key="3">
    <source>
        <dbReference type="EMBL" id="KAG5947031.1"/>
    </source>
</evidence>